<dbReference type="AlphaFoldDB" id="A0A6H0XU31"/>
<feature type="region of interest" description="Disordered" evidence="5">
    <location>
        <begin position="398"/>
        <end position="422"/>
    </location>
</feature>
<feature type="region of interest" description="Disordered" evidence="5">
    <location>
        <begin position="136"/>
        <end position="220"/>
    </location>
</feature>
<dbReference type="InterPro" id="IPR010666">
    <property type="entry name" value="Znf_GRF"/>
</dbReference>
<feature type="compositionally biased region" description="Polar residues" evidence="5">
    <location>
        <begin position="398"/>
        <end position="415"/>
    </location>
</feature>
<evidence type="ECO:0000259" key="6">
    <source>
        <dbReference type="PROSITE" id="PS51999"/>
    </source>
</evidence>
<dbReference type="Pfam" id="PF06839">
    <property type="entry name" value="Zn_ribbon_GRF"/>
    <property type="match status" value="1"/>
</dbReference>
<keyword evidence="1" id="KW-0479">Metal-binding</keyword>
<keyword evidence="3" id="KW-0862">Zinc</keyword>
<dbReference type="PROSITE" id="PS51999">
    <property type="entry name" value="ZF_GRF"/>
    <property type="match status" value="1"/>
</dbReference>
<dbReference type="GO" id="GO:0008270">
    <property type="term" value="F:zinc ion binding"/>
    <property type="evidence" value="ECO:0007669"/>
    <property type="project" value="UniProtKB-KW"/>
</dbReference>
<gene>
    <name evidence="7" type="ORF">AMS68_003703</name>
</gene>
<dbReference type="PANTHER" id="PTHR33680">
    <property type="entry name" value="OS07G0190500 PROTEIN"/>
    <property type="match status" value="1"/>
</dbReference>
<evidence type="ECO:0000256" key="1">
    <source>
        <dbReference type="ARBA" id="ARBA00022723"/>
    </source>
</evidence>
<evidence type="ECO:0000313" key="8">
    <source>
        <dbReference type="Proteomes" id="UP000503462"/>
    </source>
</evidence>
<keyword evidence="2 4" id="KW-0863">Zinc-finger</keyword>
<feature type="region of interest" description="Disordered" evidence="5">
    <location>
        <begin position="308"/>
        <end position="331"/>
    </location>
</feature>
<dbReference type="Proteomes" id="UP000503462">
    <property type="component" value="Chromosome 2"/>
</dbReference>
<proteinExistence type="predicted"/>
<evidence type="ECO:0000256" key="5">
    <source>
        <dbReference type="SAM" id="MobiDB-lite"/>
    </source>
</evidence>
<sequence length="422" mass="47617">MAPFVRRGRGGGYNNYQGSTRKKAASKTPAGSFHDDAWHCGCDLKAVRRQVKKENENKDRWFYVCPQSSHDKQCGFFKWMEDAQPSKPQSETVQRFQVKKDNENRGKWFLTCQQEDDKQCGFWLWETEAQRRAGGALLSNSRTESRIENQQETATSATISAARSHHDQSYDPDDSTDTEPPLSPSRRKSRVPHTNGTKRTATMADLDEHDEYKPPETPVKDMQNRNLAYATPATTTKKRVLPWAREDDGAIPAQPQLKKPRIVELPTPQTPRFGDKWSSLLTEEVVTPIRAPSAASISYEVASTPTVAAVTPTQPEPPAPPSRYRDALEDPDVSNSSLVKKVLLELAGVYVPEANMANLRSILSTYELNMKGIQMGRDDCRALLVKRNQEIEDLQNKNQSLENRLSHQKLLSTPNKAAELRR</sequence>
<dbReference type="OrthoDB" id="430051at2759"/>
<evidence type="ECO:0000256" key="3">
    <source>
        <dbReference type="ARBA" id="ARBA00022833"/>
    </source>
</evidence>
<evidence type="ECO:0000256" key="4">
    <source>
        <dbReference type="PROSITE-ProRule" id="PRU01343"/>
    </source>
</evidence>
<keyword evidence="8" id="KW-1185">Reference proteome</keyword>
<dbReference type="PANTHER" id="PTHR33680:SF1">
    <property type="entry name" value="OS05G0489500 PROTEIN"/>
    <property type="match status" value="1"/>
</dbReference>
<reference evidence="7 8" key="1">
    <citation type="journal article" date="2016" name="Sci. Rep.">
        <title>Peltaster fructicola genome reveals evolution from an invasive phytopathogen to an ectophytic parasite.</title>
        <authorList>
            <person name="Xu C."/>
            <person name="Chen H."/>
            <person name="Gleason M.L."/>
            <person name="Xu J.R."/>
            <person name="Liu H."/>
            <person name="Zhang R."/>
            <person name="Sun G."/>
        </authorList>
    </citation>
    <scope>NUCLEOTIDE SEQUENCE [LARGE SCALE GENOMIC DNA]</scope>
    <source>
        <strain evidence="7 8">LNHT1506</strain>
    </source>
</reference>
<protein>
    <recommendedName>
        <fullName evidence="6">GRF-type domain-containing protein</fullName>
    </recommendedName>
</protein>
<evidence type="ECO:0000313" key="7">
    <source>
        <dbReference type="EMBL" id="QIW98185.1"/>
    </source>
</evidence>
<feature type="region of interest" description="Disordered" evidence="5">
    <location>
        <begin position="1"/>
        <end position="32"/>
    </location>
</feature>
<feature type="domain" description="GRF-type" evidence="6">
    <location>
        <begin position="40"/>
        <end position="83"/>
    </location>
</feature>
<feature type="compositionally biased region" description="Low complexity" evidence="5">
    <location>
        <begin position="153"/>
        <end position="162"/>
    </location>
</feature>
<dbReference type="EMBL" id="CP051140">
    <property type="protein sequence ID" value="QIW98185.1"/>
    <property type="molecule type" value="Genomic_DNA"/>
</dbReference>
<organism evidence="7 8">
    <name type="scientific">Peltaster fructicola</name>
    <dbReference type="NCBI Taxonomy" id="286661"/>
    <lineage>
        <taxon>Eukaryota</taxon>
        <taxon>Fungi</taxon>
        <taxon>Dikarya</taxon>
        <taxon>Ascomycota</taxon>
        <taxon>Pezizomycotina</taxon>
        <taxon>Dothideomycetes</taxon>
        <taxon>Dothideomycetes incertae sedis</taxon>
        <taxon>Peltaster</taxon>
    </lineage>
</organism>
<feature type="compositionally biased region" description="Basic and acidic residues" evidence="5">
    <location>
        <begin position="210"/>
        <end position="220"/>
    </location>
</feature>
<name>A0A6H0XU31_9PEZI</name>
<evidence type="ECO:0000256" key="2">
    <source>
        <dbReference type="ARBA" id="ARBA00022771"/>
    </source>
</evidence>
<accession>A0A6H0XU31</accession>